<dbReference type="PROSITE" id="PS50088">
    <property type="entry name" value="ANK_REPEAT"/>
    <property type="match status" value="4"/>
</dbReference>
<dbReference type="InterPro" id="IPR002110">
    <property type="entry name" value="Ankyrin_rpt"/>
</dbReference>
<dbReference type="AlphaFoldDB" id="A0AA88L8F4"/>
<dbReference type="PANTHER" id="PTHR24189:SF50">
    <property type="entry name" value="ANKYRIN REPEAT AND SOCS BOX PROTEIN 2"/>
    <property type="match status" value="1"/>
</dbReference>
<name>A0AA88L8F4_ARTSF</name>
<evidence type="ECO:0000256" key="3">
    <source>
        <dbReference type="PROSITE-ProRule" id="PRU00023"/>
    </source>
</evidence>
<accession>A0AA88L8F4</accession>
<dbReference type="SMART" id="SM00248">
    <property type="entry name" value="ANK"/>
    <property type="match status" value="7"/>
</dbReference>
<gene>
    <name evidence="4" type="ORF">QYM36_002753</name>
</gene>
<protein>
    <recommendedName>
        <fullName evidence="6">Ankyrin repeat protein</fullName>
    </recommendedName>
</protein>
<proteinExistence type="predicted"/>
<dbReference type="EMBL" id="JAVRJZ010000005">
    <property type="protein sequence ID" value="KAK2722323.1"/>
    <property type="molecule type" value="Genomic_DNA"/>
</dbReference>
<dbReference type="PROSITE" id="PS50297">
    <property type="entry name" value="ANK_REP_REGION"/>
    <property type="match status" value="3"/>
</dbReference>
<dbReference type="SUPFAM" id="SSF48403">
    <property type="entry name" value="Ankyrin repeat"/>
    <property type="match status" value="1"/>
</dbReference>
<feature type="repeat" description="ANK" evidence="3">
    <location>
        <begin position="186"/>
        <end position="218"/>
    </location>
</feature>
<evidence type="ECO:0000256" key="1">
    <source>
        <dbReference type="ARBA" id="ARBA00022737"/>
    </source>
</evidence>
<evidence type="ECO:0000313" key="4">
    <source>
        <dbReference type="EMBL" id="KAK2722323.1"/>
    </source>
</evidence>
<dbReference type="PANTHER" id="PTHR24189">
    <property type="entry name" value="MYOTROPHIN"/>
    <property type="match status" value="1"/>
</dbReference>
<feature type="repeat" description="ANK" evidence="3">
    <location>
        <begin position="127"/>
        <end position="159"/>
    </location>
</feature>
<dbReference type="InterPro" id="IPR036770">
    <property type="entry name" value="Ankyrin_rpt-contain_sf"/>
</dbReference>
<evidence type="ECO:0000256" key="2">
    <source>
        <dbReference type="ARBA" id="ARBA00023043"/>
    </source>
</evidence>
<keyword evidence="5" id="KW-1185">Reference proteome</keyword>
<organism evidence="4 5">
    <name type="scientific">Artemia franciscana</name>
    <name type="common">Brine shrimp</name>
    <name type="synonym">Artemia sanfranciscana</name>
    <dbReference type="NCBI Taxonomy" id="6661"/>
    <lineage>
        <taxon>Eukaryota</taxon>
        <taxon>Metazoa</taxon>
        <taxon>Ecdysozoa</taxon>
        <taxon>Arthropoda</taxon>
        <taxon>Crustacea</taxon>
        <taxon>Branchiopoda</taxon>
        <taxon>Anostraca</taxon>
        <taxon>Artemiidae</taxon>
        <taxon>Artemia</taxon>
    </lineage>
</organism>
<keyword evidence="1" id="KW-0677">Repeat</keyword>
<dbReference type="Pfam" id="PF12796">
    <property type="entry name" value="Ank_2"/>
    <property type="match status" value="2"/>
</dbReference>
<dbReference type="PRINTS" id="PR01415">
    <property type="entry name" value="ANKYRIN"/>
</dbReference>
<keyword evidence="2 3" id="KW-0040">ANK repeat</keyword>
<reference evidence="4" key="1">
    <citation type="submission" date="2023-07" db="EMBL/GenBank/DDBJ databases">
        <title>Chromosome-level genome assembly of Artemia franciscana.</title>
        <authorList>
            <person name="Jo E."/>
        </authorList>
    </citation>
    <scope>NUCLEOTIDE SEQUENCE</scope>
    <source>
        <tissue evidence="4">Whole body</tissue>
    </source>
</reference>
<evidence type="ECO:0000313" key="5">
    <source>
        <dbReference type="Proteomes" id="UP001187531"/>
    </source>
</evidence>
<dbReference type="Proteomes" id="UP001187531">
    <property type="component" value="Unassembled WGS sequence"/>
</dbReference>
<dbReference type="InterPro" id="IPR050745">
    <property type="entry name" value="Multifunctional_regulatory"/>
</dbReference>
<feature type="repeat" description="ANK" evidence="3">
    <location>
        <begin position="8"/>
        <end position="40"/>
    </location>
</feature>
<comment type="caution">
    <text evidence="4">The sequence shown here is derived from an EMBL/GenBank/DDBJ whole genome shotgun (WGS) entry which is preliminary data.</text>
</comment>
<dbReference type="Pfam" id="PF00023">
    <property type="entry name" value="Ank"/>
    <property type="match status" value="1"/>
</dbReference>
<dbReference type="Gene3D" id="1.25.40.20">
    <property type="entry name" value="Ankyrin repeat-containing domain"/>
    <property type="match status" value="2"/>
</dbReference>
<evidence type="ECO:0008006" key="6">
    <source>
        <dbReference type="Google" id="ProtNLM"/>
    </source>
</evidence>
<feature type="repeat" description="ANK" evidence="3">
    <location>
        <begin position="266"/>
        <end position="289"/>
    </location>
</feature>
<sequence>MRDNYDRKAYTPLHCAAEKGSTEVVHQLLDSDANVDAKGEDSNVPLHIAVFNKKKPLSNFFYGIAVRGNPRRYREVVEALLKYGFCVNPEDANNTELVHAAVENGYVNIVEDFFKYGANVNALLGRSGLTLLHNAVINKQEEVANLLISNEADINARDENGKTPIFYATENADISLTKFLLANVKDSPEVLFKAVETECVEIVKVLLRYDADVNATDKYGRTALHRIALQDNGFAVVRKCKSPEVKDAIAKLLLNRGAGVNTQTIKGETALHFAIENDNTKVVETILEC</sequence>